<dbReference type="GO" id="GO:0005634">
    <property type="term" value="C:nucleus"/>
    <property type="evidence" value="ECO:0007669"/>
    <property type="project" value="TreeGrafter"/>
</dbReference>
<feature type="region of interest" description="Disordered" evidence="1">
    <location>
        <begin position="92"/>
        <end position="121"/>
    </location>
</feature>
<comment type="caution">
    <text evidence="2">The sequence shown here is derived from an EMBL/GenBank/DDBJ whole genome shotgun (WGS) entry which is preliminary data.</text>
</comment>
<feature type="compositionally biased region" description="Basic and acidic residues" evidence="1">
    <location>
        <begin position="92"/>
        <end position="105"/>
    </location>
</feature>
<feature type="compositionally biased region" description="Basic and acidic residues" evidence="1">
    <location>
        <begin position="1"/>
        <end position="10"/>
    </location>
</feature>
<keyword evidence="3" id="KW-1185">Reference proteome</keyword>
<reference evidence="2" key="1">
    <citation type="journal article" date="2023" name="GigaByte">
        <title>Genome assembly of the bearded iris, Iris pallida Lam.</title>
        <authorList>
            <person name="Bruccoleri R.E."/>
            <person name="Oakeley E.J."/>
            <person name="Faust A.M.E."/>
            <person name="Altorfer M."/>
            <person name="Dessus-Babus S."/>
            <person name="Burckhardt D."/>
            <person name="Oertli M."/>
            <person name="Naumann U."/>
            <person name="Petersen F."/>
            <person name="Wong J."/>
        </authorList>
    </citation>
    <scope>NUCLEOTIDE SEQUENCE</scope>
    <source>
        <strain evidence="2">GSM-AAB239-AS_SAM_17_03QT</strain>
    </source>
</reference>
<dbReference type="PANTHER" id="PTHR15657">
    <property type="entry name" value="THYROID TRANSCRIPTION FACTOR 1-ASSOCIATED PROTEIN 26"/>
    <property type="match status" value="1"/>
</dbReference>
<reference evidence="2" key="2">
    <citation type="submission" date="2023-04" db="EMBL/GenBank/DDBJ databases">
        <authorList>
            <person name="Bruccoleri R.E."/>
            <person name="Oakeley E.J."/>
            <person name="Faust A.-M."/>
            <person name="Dessus-Babus S."/>
            <person name="Altorfer M."/>
            <person name="Burckhardt D."/>
            <person name="Oertli M."/>
            <person name="Naumann U."/>
            <person name="Petersen F."/>
            <person name="Wong J."/>
        </authorList>
    </citation>
    <scope>NUCLEOTIDE SEQUENCE</scope>
    <source>
        <strain evidence="2">GSM-AAB239-AS_SAM_17_03QT</strain>
        <tissue evidence="2">Leaf</tissue>
    </source>
</reference>
<protein>
    <submittedName>
        <fullName evidence="2">rRNA-processing protein FYV7</fullName>
    </submittedName>
</protein>
<feature type="compositionally biased region" description="Basic residues" evidence="1">
    <location>
        <begin position="106"/>
        <end position="116"/>
    </location>
</feature>
<gene>
    <name evidence="2" type="ORF">M6B38_136955</name>
</gene>
<name>A0AAX6FDZ9_IRIPA</name>
<proteinExistence type="predicted"/>
<evidence type="ECO:0000256" key="1">
    <source>
        <dbReference type="SAM" id="MobiDB-lite"/>
    </source>
</evidence>
<dbReference type="AlphaFoldDB" id="A0AAX6FDZ9"/>
<sequence length="191" mass="22111">MKEKRDERGGGHSSSSRNHKNKKSNNERRLGGRALSLHAFANAKSAPSSSAYNPSIIKKQREFYKNAKFVSKFKKSIKREGQSAVNISPERRLESVHENNNENKKRAFVNKKKKKGSLQDLRKEFEKKQAEAEKEKMEREAIIQAKTQERARAEARRKAQRENMFKKTRSGQPVMKYRIEHLLQGILDSSN</sequence>
<dbReference type="InterPro" id="IPR013730">
    <property type="entry name" value="Fyv7/TAP26"/>
</dbReference>
<organism evidence="2 3">
    <name type="scientific">Iris pallida</name>
    <name type="common">Sweet iris</name>
    <dbReference type="NCBI Taxonomy" id="29817"/>
    <lineage>
        <taxon>Eukaryota</taxon>
        <taxon>Viridiplantae</taxon>
        <taxon>Streptophyta</taxon>
        <taxon>Embryophyta</taxon>
        <taxon>Tracheophyta</taxon>
        <taxon>Spermatophyta</taxon>
        <taxon>Magnoliopsida</taxon>
        <taxon>Liliopsida</taxon>
        <taxon>Asparagales</taxon>
        <taxon>Iridaceae</taxon>
        <taxon>Iridoideae</taxon>
        <taxon>Irideae</taxon>
        <taxon>Iris</taxon>
    </lineage>
</organism>
<evidence type="ECO:0000313" key="2">
    <source>
        <dbReference type="EMBL" id="KAJ6814519.1"/>
    </source>
</evidence>
<dbReference type="Pfam" id="PF08524">
    <property type="entry name" value="rRNA_processing"/>
    <property type="match status" value="1"/>
</dbReference>
<evidence type="ECO:0000313" key="3">
    <source>
        <dbReference type="Proteomes" id="UP001140949"/>
    </source>
</evidence>
<feature type="region of interest" description="Disordered" evidence="1">
    <location>
        <begin position="1"/>
        <end position="34"/>
    </location>
</feature>
<accession>A0AAX6FDZ9</accession>
<dbReference type="Proteomes" id="UP001140949">
    <property type="component" value="Unassembled WGS sequence"/>
</dbReference>
<dbReference type="PANTHER" id="PTHR15657:SF1">
    <property type="entry name" value="THYROID TRANSCRIPTION FACTOR 1-ASSOCIATED PROTEIN 26"/>
    <property type="match status" value="1"/>
</dbReference>
<feature type="compositionally biased region" description="Basic and acidic residues" evidence="1">
    <location>
        <begin position="148"/>
        <end position="165"/>
    </location>
</feature>
<feature type="region of interest" description="Disordered" evidence="1">
    <location>
        <begin position="148"/>
        <end position="172"/>
    </location>
</feature>
<dbReference type="EMBL" id="JANAVB010029620">
    <property type="protein sequence ID" value="KAJ6814519.1"/>
    <property type="molecule type" value="Genomic_DNA"/>
</dbReference>